<organism evidence="7 8">
    <name type="scientific">Gordonibacter faecis</name>
    <dbReference type="NCBI Taxonomy" id="3047475"/>
    <lineage>
        <taxon>Bacteria</taxon>
        <taxon>Bacillati</taxon>
        <taxon>Actinomycetota</taxon>
        <taxon>Coriobacteriia</taxon>
        <taxon>Eggerthellales</taxon>
        <taxon>Eggerthellaceae</taxon>
        <taxon>Gordonibacter</taxon>
    </lineage>
</organism>
<evidence type="ECO:0000256" key="5">
    <source>
        <dbReference type="ARBA" id="ARBA00023026"/>
    </source>
</evidence>
<comment type="similarity">
    <text evidence="1 6">Belongs to the VapD ribonuclease family.</text>
</comment>
<protein>
    <recommendedName>
        <fullName evidence="6">Endoribonuclease VapD</fullName>
        <ecNumber evidence="6">3.1.-.-</ecNumber>
    </recommendedName>
</protein>
<proteinExistence type="inferred from homology"/>
<name>A0ABT7DLN5_9ACTN</name>
<sequence>MSPTRHSRRLDEAMYAIAFDLKIDTLKDAYGEPYNGAYAEIQRELEDLGFTWAQGSLYLTDEGNELVAVFNAIERLRQIDWFCKSVRDIRAFKVESWSDFTPKFKE</sequence>
<evidence type="ECO:0000256" key="3">
    <source>
        <dbReference type="ARBA" id="ARBA00022722"/>
    </source>
</evidence>
<reference evidence="7 8" key="1">
    <citation type="submission" date="2023-05" db="EMBL/GenBank/DDBJ databases">
        <title>Gordonibacter KGMB12511T sp. nov., isolated from faeces of healthy Korean.</title>
        <authorList>
            <person name="Kim H.S."/>
            <person name="Kim J.-S."/>
            <person name="Suh M.K."/>
            <person name="Eom M.K."/>
            <person name="Do H.E."/>
            <person name="Lee J.-S."/>
        </authorList>
    </citation>
    <scope>NUCLEOTIDE SEQUENCE [LARGE SCALE GENOMIC DNA]</scope>
    <source>
        <strain evidence="7 8">KGMB12511</strain>
    </source>
</reference>
<evidence type="ECO:0000256" key="2">
    <source>
        <dbReference type="ARBA" id="ARBA00011738"/>
    </source>
</evidence>
<dbReference type="EMBL" id="JASJEU010000012">
    <property type="protein sequence ID" value="MDJ1650436.1"/>
    <property type="molecule type" value="Genomic_DNA"/>
</dbReference>
<evidence type="ECO:0000313" key="8">
    <source>
        <dbReference type="Proteomes" id="UP001232750"/>
    </source>
</evidence>
<dbReference type="EC" id="3.1.-.-" evidence="6"/>
<keyword evidence="5" id="KW-0843">Virulence</keyword>
<evidence type="ECO:0000256" key="4">
    <source>
        <dbReference type="ARBA" id="ARBA00022801"/>
    </source>
</evidence>
<accession>A0ABT7DLN5</accession>
<comment type="subunit">
    <text evidence="2 6">Homodimer.</text>
</comment>
<gene>
    <name evidence="7" type="ORF">QNJ86_06455</name>
</gene>
<keyword evidence="8" id="KW-1185">Reference proteome</keyword>
<dbReference type="PIRSF" id="PIRSF002882">
    <property type="entry name" value="VapD"/>
    <property type="match status" value="1"/>
</dbReference>
<keyword evidence="3 6" id="KW-0540">Nuclease</keyword>
<evidence type="ECO:0000256" key="6">
    <source>
        <dbReference type="PIRNR" id="PIRNR002882"/>
    </source>
</evidence>
<evidence type="ECO:0000313" key="7">
    <source>
        <dbReference type="EMBL" id="MDJ1650436.1"/>
    </source>
</evidence>
<keyword evidence="4 6" id="KW-0378">Hydrolase</keyword>
<comment type="function">
    <text evidence="6">Cleaves ssRNA, mostly between U:A.</text>
</comment>
<comment type="caution">
    <text evidence="7">The sequence shown here is derived from an EMBL/GenBank/DDBJ whole genome shotgun (WGS) entry which is preliminary data.</text>
</comment>
<evidence type="ECO:0000256" key="1">
    <source>
        <dbReference type="ARBA" id="ARBA00009653"/>
    </source>
</evidence>
<dbReference type="Gene3D" id="3.30.70.240">
    <property type="match status" value="1"/>
</dbReference>
<dbReference type="InterPro" id="IPR016368">
    <property type="entry name" value="VapD"/>
</dbReference>
<dbReference type="RefSeq" id="WP_283831784.1">
    <property type="nucleotide sequence ID" value="NZ_JASJEU010000012.1"/>
</dbReference>
<dbReference type="Proteomes" id="UP001232750">
    <property type="component" value="Unassembled WGS sequence"/>
</dbReference>